<dbReference type="Proteomes" id="UP000184080">
    <property type="component" value="Unassembled WGS sequence"/>
</dbReference>
<dbReference type="CDD" id="cd01949">
    <property type="entry name" value="GGDEF"/>
    <property type="match status" value="1"/>
</dbReference>
<dbReference type="PANTHER" id="PTHR44591:SF3">
    <property type="entry name" value="RESPONSE REGULATORY DOMAIN-CONTAINING PROTEIN"/>
    <property type="match status" value="1"/>
</dbReference>
<dbReference type="PROSITE" id="PS50887">
    <property type="entry name" value="GGDEF"/>
    <property type="match status" value="1"/>
</dbReference>
<dbReference type="GO" id="GO:0000160">
    <property type="term" value="P:phosphorelay signal transduction system"/>
    <property type="evidence" value="ECO:0007669"/>
    <property type="project" value="InterPro"/>
</dbReference>
<evidence type="ECO:0000259" key="6">
    <source>
        <dbReference type="PROSITE" id="PS50887"/>
    </source>
</evidence>
<evidence type="ECO:0000256" key="1">
    <source>
        <dbReference type="ARBA" id="ARBA00018672"/>
    </source>
</evidence>
<dbReference type="SMART" id="SM00448">
    <property type="entry name" value="REC"/>
    <property type="match status" value="1"/>
</dbReference>
<dbReference type="SMART" id="SM00267">
    <property type="entry name" value="GGDEF"/>
    <property type="match status" value="1"/>
</dbReference>
<comment type="function">
    <text evidence="3">May play the central regulatory role in sporulation. It may be an element of the effector pathway responsible for the activation of sporulation genes in response to nutritional stress. Spo0A may act in concert with spo0H (a sigma factor) to control the expression of some genes that are critical to the sporulation process.</text>
</comment>
<dbReference type="RefSeq" id="WP_073006625.1">
    <property type="nucleotide sequence ID" value="NZ_FQZO01000003.1"/>
</dbReference>
<dbReference type="Gene3D" id="3.40.50.2300">
    <property type="match status" value="2"/>
</dbReference>
<accession>A0A1M6GZA1</accession>
<gene>
    <name evidence="7" type="ORF">SAMN05444401_2305</name>
</gene>
<dbReference type="PANTHER" id="PTHR44591">
    <property type="entry name" value="STRESS RESPONSE REGULATOR PROTEIN 1"/>
    <property type="match status" value="1"/>
</dbReference>
<evidence type="ECO:0000313" key="8">
    <source>
        <dbReference type="Proteomes" id="UP000184080"/>
    </source>
</evidence>
<dbReference type="InterPro" id="IPR001789">
    <property type="entry name" value="Sig_transdc_resp-reg_receiver"/>
</dbReference>
<keyword evidence="2 4" id="KW-0597">Phosphoprotein</keyword>
<name>A0A1M6GZA1_9CLOT</name>
<feature type="domain" description="GGDEF" evidence="6">
    <location>
        <begin position="248"/>
        <end position="378"/>
    </location>
</feature>
<dbReference type="EMBL" id="FQZO01000003">
    <property type="protein sequence ID" value="SHJ15256.1"/>
    <property type="molecule type" value="Genomic_DNA"/>
</dbReference>
<dbReference type="AlphaFoldDB" id="A0A1M6GZA1"/>
<organism evidence="7 8">
    <name type="scientific">Clostridium amylolyticum</name>
    <dbReference type="NCBI Taxonomy" id="1121298"/>
    <lineage>
        <taxon>Bacteria</taxon>
        <taxon>Bacillati</taxon>
        <taxon>Bacillota</taxon>
        <taxon>Clostridia</taxon>
        <taxon>Eubacteriales</taxon>
        <taxon>Clostridiaceae</taxon>
        <taxon>Clostridium</taxon>
    </lineage>
</organism>
<dbReference type="OrthoDB" id="9784397at2"/>
<dbReference type="InterPro" id="IPR011006">
    <property type="entry name" value="CheY-like_superfamily"/>
</dbReference>
<dbReference type="Gene3D" id="3.30.70.270">
    <property type="match status" value="1"/>
</dbReference>
<dbReference type="CDD" id="cd00156">
    <property type="entry name" value="REC"/>
    <property type="match status" value="1"/>
</dbReference>
<evidence type="ECO:0000256" key="4">
    <source>
        <dbReference type="PROSITE-ProRule" id="PRU00169"/>
    </source>
</evidence>
<sequence>MDNNYLNRLYRTLSEISENLDFYSIDSINETYIAMLIKILERVREFAKDNQLEEIIALIDNVETEKLSLSQNFNTLKKSILACKAKLGKLVISKKSILVFSTNIEPYAYLKESFQAEGFNIIIKEENLMDNIMEIMPEVIIVDSKKAIDTLSIIRNIKEDGSIAFIPIVAVGPEDEGLKVKLLAQGVIDYLYTSFNPLELIYKVRNLCNLRHDVMKNQVKDWITDTYTKRHGKEASVKEFGRIKEKGGNLSLLLIDMDNMAEINLNKGYDTGSKIIKDSADIFKKFLSYEDIIYRTHGDGFVILFTGRDALEVIGMANKMQEEIMSLSNKYNFDISFSGGIGVYSKDLESYDKLYNIAYDSLQKAKRSGKKKIHMNELQLENFKRHKIVFLDDDKIILSILGSRYKNKGYEVYTMKDPYEALNFIKENSIDLVVTDFYMPNMQGDTFIKEIRKFNNAIKIVVLSGQKGEELMERVWKLGADDYLSKPFSPVELDLRIKKLLSTR</sequence>
<feature type="domain" description="Response regulatory" evidence="5">
    <location>
        <begin position="387"/>
        <end position="501"/>
    </location>
</feature>
<dbReference type="SUPFAM" id="SSF52172">
    <property type="entry name" value="CheY-like"/>
    <property type="match status" value="2"/>
</dbReference>
<dbReference type="Pfam" id="PF00990">
    <property type="entry name" value="GGDEF"/>
    <property type="match status" value="1"/>
</dbReference>
<evidence type="ECO:0000256" key="2">
    <source>
        <dbReference type="ARBA" id="ARBA00022553"/>
    </source>
</evidence>
<dbReference type="InterPro" id="IPR000160">
    <property type="entry name" value="GGDEF_dom"/>
</dbReference>
<dbReference type="InterPro" id="IPR050595">
    <property type="entry name" value="Bact_response_regulator"/>
</dbReference>
<dbReference type="PROSITE" id="PS50110">
    <property type="entry name" value="RESPONSE_REGULATORY"/>
    <property type="match status" value="1"/>
</dbReference>
<evidence type="ECO:0000313" key="7">
    <source>
        <dbReference type="EMBL" id="SHJ15256.1"/>
    </source>
</evidence>
<protein>
    <recommendedName>
        <fullName evidence="1">Stage 0 sporulation protein A homolog</fullName>
    </recommendedName>
</protein>
<dbReference type="SUPFAM" id="SSF55073">
    <property type="entry name" value="Nucleotide cyclase"/>
    <property type="match status" value="1"/>
</dbReference>
<reference evidence="7 8" key="1">
    <citation type="submission" date="2016-11" db="EMBL/GenBank/DDBJ databases">
        <authorList>
            <person name="Jaros S."/>
            <person name="Januszkiewicz K."/>
            <person name="Wedrychowicz H."/>
        </authorList>
    </citation>
    <scope>NUCLEOTIDE SEQUENCE [LARGE SCALE GENOMIC DNA]</scope>
    <source>
        <strain evidence="7 8">DSM 21864</strain>
    </source>
</reference>
<dbReference type="InterPro" id="IPR029787">
    <property type="entry name" value="Nucleotide_cyclase"/>
</dbReference>
<dbReference type="Pfam" id="PF00072">
    <property type="entry name" value="Response_reg"/>
    <property type="match status" value="1"/>
</dbReference>
<feature type="modified residue" description="4-aspartylphosphate" evidence="4">
    <location>
        <position position="436"/>
    </location>
</feature>
<evidence type="ECO:0000256" key="3">
    <source>
        <dbReference type="ARBA" id="ARBA00024867"/>
    </source>
</evidence>
<keyword evidence="8" id="KW-1185">Reference proteome</keyword>
<dbReference type="STRING" id="1121298.SAMN05444401_2305"/>
<evidence type="ECO:0000259" key="5">
    <source>
        <dbReference type="PROSITE" id="PS50110"/>
    </source>
</evidence>
<proteinExistence type="predicted"/>
<dbReference type="InterPro" id="IPR043128">
    <property type="entry name" value="Rev_trsase/Diguanyl_cyclase"/>
</dbReference>
<dbReference type="NCBIfam" id="TIGR00254">
    <property type="entry name" value="GGDEF"/>
    <property type="match status" value="1"/>
</dbReference>